<proteinExistence type="inferred from homology"/>
<dbReference type="EMBL" id="KN825349">
    <property type="protein sequence ID" value="KIK91774.1"/>
    <property type="molecule type" value="Genomic_DNA"/>
</dbReference>
<dbReference type="GO" id="GO:0006260">
    <property type="term" value="P:DNA replication"/>
    <property type="evidence" value="ECO:0007669"/>
    <property type="project" value="UniProtKB-UniRule"/>
</dbReference>
<comment type="function">
    <text evidence="1">Component of the origin recognition complex (ORC) that binds origins of replication. DNA-binding is ATP-dependent. ORC is required to assemble the pre-replication complex necessary to initiate DNA replication.</text>
</comment>
<feature type="compositionally biased region" description="Acidic residues" evidence="2">
    <location>
        <begin position="1"/>
        <end position="12"/>
    </location>
</feature>
<dbReference type="OrthoDB" id="346673at2759"/>
<comment type="similarity">
    <text evidence="1">Belongs to the ORC2 family.</text>
</comment>
<feature type="compositionally biased region" description="Basic and acidic residues" evidence="2">
    <location>
        <begin position="262"/>
        <end position="276"/>
    </location>
</feature>
<keyword evidence="1" id="KW-0235">DNA replication</keyword>
<dbReference type="PANTHER" id="PTHR14052">
    <property type="entry name" value="ORIGIN RECOGNITION COMPLEX SUBUNIT 2"/>
    <property type="match status" value="1"/>
</dbReference>
<organism evidence="4 5">
    <name type="scientific">Paxillus rubicundulus Ve08.2h10</name>
    <dbReference type="NCBI Taxonomy" id="930991"/>
    <lineage>
        <taxon>Eukaryota</taxon>
        <taxon>Fungi</taxon>
        <taxon>Dikarya</taxon>
        <taxon>Basidiomycota</taxon>
        <taxon>Agaricomycotina</taxon>
        <taxon>Agaricomycetes</taxon>
        <taxon>Agaricomycetidae</taxon>
        <taxon>Boletales</taxon>
        <taxon>Paxilineae</taxon>
        <taxon>Paxillaceae</taxon>
        <taxon>Paxillus</taxon>
    </lineage>
</organism>
<feature type="domain" description="Origin recognition complex subunit 2 RecA-like" evidence="3">
    <location>
        <begin position="89"/>
        <end position="296"/>
    </location>
</feature>
<reference evidence="5" key="2">
    <citation type="submission" date="2015-01" db="EMBL/GenBank/DDBJ databases">
        <title>Evolutionary Origins and Diversification of the Mycorrhizal Mutualists.</title>
        <authorList>
            <consortium name="DOE Joint Genome Institute"/>
            <consortium name="Mycorrhizal Genomics Consortium"/>
            <person name="Kohler A."/>
            <person name="Kuo A."/>
            <person name="Nagy L.G."/>
            <person name="Floudas D."/>
            <person name="Copeland A."/>
            <person name="Barry K.W."/>
            <person name="Cichocki N."/>
            <person name="Veneault-Fourrey C."/>
            <person name="LaButti K."/>
            <person name="Lindquist E.A."/>
            <person name="Lipzen A."/>
            <person name="Lundell T."/>
            <person name="Morin E."/>
            <person name="Murat C."/>
            <person name="Riley R."/>
            <person name="Ohm R."/>
            <person name="Sun H."/>
            <person name="Tunlid A."/>
            <person name="Henrissat B."/>
            <person name="Grigoriev I.V."/>
            <person name="Hibbett D.S."/>
            <person name="Martin F."/>
        </authorList>
    </citation>
    <scope>NUCLEOTIDE SEQUENCE [LARGE SCALE GENOMIC DNA]</scope>
    <source>
        <strain evidence="5">Ve08.2h10</strain>
    </source>
</reference>
<dbReference type="Proteomes" id="UP000054538">
    <property type="component" value="Unassembled WGS sequence"/>
</dbReference>
<evidence type="ECO:0000313" key="5">
    <source>
        <dbReference type="Proteomes" id="UP000054538"/>
    </source>
</evidence>
<evidence type="ECO:0000256" key="2">
    <source>
        <dbReference type="SAM" id="MobiDB-lite"/>
    </source>
</evidence>
<dbReference type="HOGENOM" id="CLU_018596_0_0_1"/>
<evidence type="ECO:0000259" key="3">
    <source>
        <dbReference type="Pfam" id="PF04084"/>
    </source>
</evidence>
<dbReference type="GO" id="GO:0003688">
    <property type="term" value="F:DNA replication origin binding"/>
    <property type="evidence" value="ECO:0007669"/>
    <property type="project" value="UniProtKB-UniRule"/>
</dbReference>
<dbReference type="Pfam" id="PF04084">
    <property type="entry name" value="RecA-like_ORC2"/>
    <property type="match status" value="1"/>
</dbReference>
<dbReference type="InterPro" id="IPR007220">
    <property type="entry name" value="ORC2"/>
</dbReference>
<comment type="subunit">
    <text evidence="1">Component of the origin recognition complex (ORC).</text>
</comment>
<dbReference type="AlphaFoldDB" id="A0A0D0DYL5"/>
<dbReference type="InParanoid" id="A0A0D0DYL5"/>
<protein>
    <recommendedName>
        <fullName evidence="1">Origin recognition complex subunit 2</fullName>
    </recommendedName>
</protein>
<dbReference type="InterPro" id="IPR056772">
    <property type="entry name" value="RecA-like_ORC2"/>
</dbReference>
<feature type="region of interest" description="Disordered" evidence="2">
    <location>
        <begin position="1"/>
        <end position="25"/>
    </location>
</feature>
<comment type="subcellular location">
    <subcellularLocation>
        <location evidence="1">Nucleus</location>
    </subcellularLocation>
</comment>
<dbReference type="PANTHER" id="PTHR14052:SF0">
    <property type="entry name" value="ORIGIN RECOGNITION COMPLEX SUBUNIT 2"/>
    <property type="match status" value="1"/>
</dbReference>
<evidence type="ECO:0000313" key="4">
    <source>
        <dbReference type="EMBL" id="KIK91774.1"/>
    </source>
</evidence>
<gene>
    <name evidence="4" type="ORF">PAXRUDRAFT_830545</name>
</gene>
<evidence type="ECO:0000256" key="1">
    <source>
        <dbReference type="RuleBase" id="RU368084"/>
    </source>
</evidence>
<keyword evidence="1" id="KW-0539">Nucleus</keyword>
<feature type="non-terminal residue" evidence="4">
    <location>
        <position position="409"/>
    </location>
</feature>
<accession>A0A0D0DYL5</accession>
<keyword evidence="5" id="KW-1185">Reference proteome</keyword>
<reference evidence="4 5" key="1">
    <citation type="submission" date="2014-04" db="EMBL/GenBank/DDBJ databases">
        <authorList>
            <consortium name="DOE Joint Genome Institute"/>
            <person name="Kuo A."/>
            <person name="Kohler A."/>
            <person name="Jargeat P."/>
            <person name="Nagy L.G."/>
            <person name="Floudas D."/>
            <person name="Copeland A."/>
            <person name="Barry K.W."/>
            <person name="Cichocki N."/>
            <person name="Veneault-Fourrey C."/>
            <person name="LaButti K."/>
            <person name="Lindquist E.A."/>
            <person name="Lipzen A."/>
            <person name="Lundell T."/>
            <person name="Morin E."/>
            <person name="Murat C."/>
            <person name="Sun H."/>
            <person name="Tunlid A."/>
            <person name="Henrissat B."/>
            <person name="Grigoriev I.V."/>
            <person name="Hibbett D.S."/>
            <person name="Martin F."/>
            <person name="Nordberg H.P."/>
            <person name="Cantor M.N."/>
            <person name="Hua S.X."/>
        </authorList>
    </citation>
    <scope>NUCLEOTIDE SEQUENCE [LARGE SCALE GENOMIC DNA]</scope>
    <source>
        <strain evidence="4 5">Ve08.2h10</strain>
    </source>
</reference>
<feature type="region of interest" description="Disordered" evidence="2">
    <location>
        <begin position="258"/>
        <end position="278"/>
    </location>
</feature>
<dbReference type="STRING" id="930991.A0A0D0DYL5"/>
<sequence length="409" mass="43981">MDSDQGSDGDISENERPLNHLDTTNDPQFIQSSFDAYFHQASSRSRTSANVFSSRVLPLTQDEYNSAIRAYKARSPSQPKTRWTGPHDTRTAFCRYAHELEQGFNLLFYGFGSKRVVLNTFATECLATRGHVVVVDGFNPNATLKDILASIERVPGVTDATLPSSSTDAQIQRIYDFFSLSDAASPSSSRARARHLYLVIHNIDAPPMRTPKLKNCLALLALNPNIHLVASIDRLNAPLLWSTSEVLARKAAHFPSPSLAGDMRDGDDSERGKEAARLPGLSSTTLRRGYAFLWHDLTTLAAYDTELAFADRSSIAGASYASTGSRSALSSLTSGHGSGGAGAVQLTESAISHVLAAVTAKAKKLFTLLGARQLANIDAAPGDSPNDTGSAADTSHFGLTYDALFALAR</sequence>
<dbReference type="GO" id="GO:0005664">
    <property type="term" value="C:nuclear origin of replication recognition complex"/>
    <property type="evidence" value="ECO:0007669"/>
    <property type="project" value="UniProtKB-UniRule"/>
</dbReference>
<name>A0A0D0DYL5_9AGAM</name>